<proteinExistence type="predicted"/>
<feature type="transmembrane region" description="Helical" evidence="1">
    <location>
        <begin position="124"/>
        <end position="143"/>
    </location>
</feature>
<accession>A0A8S1IA48</accession>
<dbReference type="PANTHER" id="PTHR32063">
    <property type="match status" value="1"/>
</dbReference>
<dbReference type="GO" id="GO:0042910">
    <property type="term" value="F:xenobiotic transmembrane transporter activity"/>
    <property type="evidence" value="ECO:0007669"/>
    <property type="project" value="TreeGrafter"/>
</dbReference>
<keyword evidence="1" id="KW-0472">Membrane</keyword>
<dbReference type="PRINTS" id="PR00702">
    <property type="entry name" value="ACRIFLAVINRP"/>
</dbReference>
<dbReference type="Gene3D" id="3.30.2090.10">
    <property type="entry name" value="Multidrug efflux transporter AcrB TolC docking domain, DN and DC subdomains"/>
    <property type="match status" value="1"/>
</dbReference>
<gene>
    <name evidence="2" type="primary">swrC_1</name>
    <name evidence="2" type="ORF">NCTC13131_01603</name>
</gene>
<feature type="transmembrane region" description="Helical" evidence="1">
    <location>
        <begin position="222"/>
        <end position="241"/>
    </location>
</feature>
<evidence type="ECO:0000313" key="2">
    <source>
        <dbReference type="EMBL" id="CAD7354073.1"/>
    </source>
</evidence>
<feature type="transmembrane region" description="Helical" evidence="1">
    <location>
        <begin position="150"/>
        <end position="170"/>
    </location>
</feature>
<feature type="transmembrane region" description="Helical" evidence="1">
    <location>
        <begin position="253"/>
        <end position="279"/>
    </location>
</feature>
<dbReference type="PANTHER" id="PTHR32063:SF0">
    <property type="entry name" value="SWARMING MOTILITY PROTEIN SWRC"/>
    <property type="match status" value="1"/>
</dbReference>
<dbReference type="GO" id="GO:0005886">
    <property type="term" value="C:plasma membrane"/>
    <property type="evidence" value="ECO:0007669"/>
    <property type="project" value="TreeGrafter"/>
</dbReference>
<dbReference type="EMBL" id="UAUZ02000002">
    <property type="protein sequence ID" value="CAD7354073.1"/>
    <property type="molecule type" value="Genomic_DNA"/>
</dbReference>
<name>A0A8S1IA48_STAAU</name>
<evidence type="ECO:0000256" key="1">
    <source>
        <dbReference type="SAM" id="Phobius"/>
    </source>
</evidence>
<dbReference type="Gene3D" id="1.20.1640.10">
    <property type="entry name" value="Multidrug efflux transporter AcrB transmembrane domain"/>
    <property type="match status" value="1"/>
</dbReference>
<dbReference type="AlphaFoldDB" id="A0A8S1IA48"/>
<evidence type="ECO:0000313" key="3">
    <source>
        <dbReference type="Proteomes" id="UP000251686"/>
    </source>
</evidence>
<protein>
    <submittedName>
        <fullName evidence="2">RND multidrug efflux transporter Acriflavin resistance protein</fullName>
    </submittedName>
</protein>
<comment type="caution">
    <text evidence="2">The sequence shown here is derived from an EMBL/GenBank/DDBJ whole genome shotgun (WGS) entry which is preliminary data.</text>
</comment>
<dbReference type="Pfam" id="PF00873">
    <property type="entry name" value="ACR_tran"/>
    <property type="match status" value="1"/>
</dbReference>
<keyword evidence="1" id="KW-1133">Transmembrane helix</keyword>
<dbReference type="InterPro" id="IPR027463">
    <property type="entry name" value="AcrB_DN_DC_subdom"/>
</dbReference>
<dbReference type="InterPro" id="IPR001036">
    <property type="entry name" value="Acrflvin-R"/>
</dbReference>
<reference evidence="2" key="1">
    <citation type="submission" date="2020-11" db="EMBL/GenBank/DDBJ databases">
        <authorList>
            <consortium name="Pathogen Informatics"/>
        </authorList>
    </citation>
    <scope>NUCLEOTIDE SEQUENCE</scope>
    <source>
        <strain evidence="2">NCTC13131</strain>
    </source>
</reference>
<feature type="transmembrane region" description="Helical" evidence="1">
    <location>
        <begin position="176"/>
        <end position="201"/>
    </location>
</feature>
<dbReference type="SUPFAM" id="SSF82866">
    <property type="entry name" value="Multidrug efflux transporter AcrB transmembrane domain"/>
    <property type="match status" value="1"/>
</dbReference>
<organism evidence="2 3">
    <name type="scientific">Staphylococcus aureus</name>
    <dbReference type="NCBI Taxonomy" id="1280"/>
    <lineage>
        <taxon>Bacteria</taxon>
        <taxon>Bacillati</taxon>
        <taxon>Bacillota</taxon>
        <taxon>Bacilli</taxon>
        <taxon>Bacillales</taxon>
        <taxon>Staphylococcaceae</taxon>
        <taxon>Staphylococcus</taxon>
    </lineage>
</organism>
<keyword evidence="1" id="KW-0812">Transmembrane</keyword>
<sequence>MKTYQKKQLRLLKKNGKTVDVKVKQNKQTDWSEDKLNNITLKKPTGGTIKLGDIATLVKTTTPSKLTQEQGDYATTVSAKVTNKDVGGTTRQVMSKINNLDKPNNVKVNIGGASDDINNAMTQLAFAMLAAIIIVYLILVITFKGGLAPFTILFSLPFTVIGVIIALLITGETISVPSLIGMLMLIGIVVTNAIVLIDRVINNEQQGMEMKEALIEAGGTRIRPILMTAIATIGALVPLLFGQDSSILISKGLAATVIGGLISSTLLTLVVVPVIYEILFTLKKRFTKR</sequence>
<dbReference type="Proteomes" id="UP000251686">
    <property type="component" value="Unassembled WGS sequence"/>
</dbReference>
<dbReference type="Gene3D" id="3.30.70.1440">
    <property type="entry name" value="Multidrug efflux transporter AcrB pore domain"/>
    <property type="match status" value="1"/>
</dbReference>